<dbReference type="InterPro" id="IPR006938">
    <property type="entry name" value="DUF624"/>
</dbReference>
<feature type="transmembrane region" description="Helical" evidence="1">
    <location>
        <begin position="170"/>
        <end position="188"/>
    </location>
</feature>
<dbReference type="EMBL" id="AZFW01000044">
    <property type="protein sequence ID" value="KRM27648.1"/>
    <property type="molecule type" value="Genomic_DNA"/>
</dbReference>
<evidence type="ECO:0000313" key="3">
    <source>
        <dbReference type="Proteomes" id="UP000050949"/>
    </source>
</evidence>
<dbReference type="AlphaFoldDB" id="A0A0R1XCE3"/>
<dbReference type="OrthoDB" id="9983467at2"/>
<reference evidence="2 3" key="1">
    <citation type="journal article" date="2015" name="Genome Announc.">
        <title>Expanding the biotechnology potential of lactobacilli through comparative genomics of 213 strains and associated genera.</title>
        <authorList>
            <person name="Sun Z."/>
            <person name="Harris H.M."/>
            <person name="McCann A."/>
            <person name="Guo C."/>
            <person name="Argimon S."/>
            <person name="Zhang W."/>
            <person name="Yang X."/>
            <person name="Jeffery I.B."/>
            <person name="Cooney J.C."/>
            <person name="Kagawa T.F."/>
            <person name="Liu W."/>
            <person name="Song Y."/>
            <person name="Salvetti E."/>
            <person name="Wrobel A."/>
            <person name="Rasinkangas P."/>
            <person name="Parkhill J."/>
            <person name="Rea M.C."/>
            <person name="O'Sullivan O."/>
            <person name="Ritari J."/>
            <person name="Douillard F.P."/>
            <person name="Paul Ross R."/>
            <person name="Yang R."/>
            <person name="Briner A.E."/>
            <person name="Felis G.E."/>
            <person name="de Vos W.M."/>
            <person name="Barrangou R."/>
            <person name="Klaenhammer T.R."/>
            <person name="Caufield P.W."/>
            <person name="Cui Y."/>
            <person name="Zhang H."/>
            <person name="O'Toole P.W."/>
        </authorList>
    </citation>
    <scope>NUCLEOTIDE SEQUENCE [LARGE SCALE GENOMIC DNA]</scope>
    <source>
        <strain evidence="2 3">DSM 16991</strain>
    </source>
</reference>
<proteinExistence type="predicted"/>
<dbReference type="eggNOG" id="ENOG5030B7K">
    <property type="taxonomic scope" value="Bacteria"/>
</dbReference>
<evidence type="ECO:0000256" key="1">
    <source>
        <dbReference type="SAM" id="Phobius"/>
    </source>
</evidence>
<keyword evidence="1" id="KW-0812">Transmembrane</keyword>
<protein>
    <submittedName>
        <fullName evidence="2">Uncharacterized protein</fullName>
    </submittedName>
</protein>
<name>A0A0R1XCE3_9LACO</name>
<feature type="transmembrane region" description="Helical" evidence="1">
    <location>
        <begin position="17"/>
        <end position="41"/>
    </location>
</feature>
<evidence type="ECO:0000313" key="2">
    <source>
        <dbReference type="EMBL" id="KRM27648.1"/>
    </source>
</evidence>
<feature type="transmembrane region" description="Helical" evidence="1">
    <location>
        <begin position="105"/>
        <end position="128"/>
    </location>
</feature>
<dbReference type="Pfam" id="PF04854">
    <property type="entry name" value="DUF624"/>
    <property type="match status" value="1"/>
</dbReference>
<dbReference type="Proteomes" id="UP000050949">
    <property type="component" value="Unassembled WGS sequence"/>
</dbReference>
<keyword evidence="1" id="KW-0472">Membrane</keyword>
<dbReference type="RefSeq" id="WP_081674630.1">
    <property type="nucleotide sequence ID" value="NZ_AUEH01000008.1"/>
</dbReference>
<gene>
    <name evidence="2" type="ORF">FC91_GL002406</name>
</gene>
<organism evidence="2 3">
    <name type="scientific">Schleiferilactobacillus harbinensis DSM 16991</name>
    <dbReference type="NCBI Taxonomy" id="1122147"/>
    <lineage>
        <taxon>Bacteria</taxon>
        <taxon>Bacillati</taxon>
        <taxon>Bacillota</taxon>
        <taxon>Bacilli</taxon>
        <taxon>Lactobacillales</taxon>
        <taxon>Lactobacillaceae</taxon>
        <taxon>Schleiferilactobacillus</taxon>
    </lineage>
</organism>
<keyword evidence="1" id="KW-1133">Transmembrane helix</keyword>
<feature type="transmembrane region" description="Helical" evidence="1">
    <location>
        <begin position="140"/>
        <end position="164"/>
    </location>
</feature>
<feature type="transmembrane region" description="Helical" evidence="1">
    <location>
        <begin position="76"/>
        <end position="99"/>
    </location>
</feature>
<accession>A0A0R1XCE3</accession>
<sequence length="207" mass="23043">MMWATKIMDVLLALEKVLMISLCLLLGTLAGLFITGILPAAEAALYTIQRMLQDHELGVLALAKLFYQRYRTQWRLLLKLSIINTIGSLVLLLDWYAVLGLKLPLLWPLLVITPYYGMVMLNLLLLKGSDQPTFQHLKQALVLPFAFFGRYIGVLAVFALAAVISLQVSPIIGAALPGVYLVGIYYALPVKLTARATVSQKERQAWN</sequence>
<dbReference type="PATRIC" id="fig|1122147.4.peg.2485"/>
<comment type="caution">
    <text evidence="2">The sequence shown here is derived from an EMBL/GenBank/DDBJ whole genome shotgun (WGS) entry which is preliminary data.</text>
</comment>